<evidence type="ECO:0000256" key="1">
    <source>
        <dbReference type="ARBA" id="ARBA00005952"/>
    </source>
</evidence>
<dbReference type="AlphaFoldDB" id="A0A3B1A9R2"/>
<evidence type="ECO:0000256" key="5">
    <source>
        <dbReference type="ARBA" id="ARBA00023163"/>
    </source>
</evidence>
<dbReference type="NCBIfam" id="TIGR01951">
    <property type="entry name" value="nusB"/>
    <property type="match status" value="1"/>
</dbReference>
<evidence type="ECO:0000256" key="4">
    <source>
        <dbReference type="ARBA" id="ARBA00023015"/>
    </source>
</evidence>
<keyword evidence="5" id="KW-0804">Transcription</keyword>
<sequence>MSKNAKKMTSKQGGARSASRLGAAQALYQMDIGDQSAQQVIAEFIDYRLGEVIEGDHYAPADTVFFNDLVKGVEERRTDIDVHVAGSLSEDWTLARIEPVARAILRAGTYELMGRPDIPTSVVINEYVDVAKAFFDDSKPGFINGVLDKLAKTIRA</sequence>
<keyword evidence="4" id="KW-0805">Transcription regulation</keyword>
<name>A0A3B1A9R2_9ZZZZ</name>
<dbReference type="GO" id="GO:0003723">
    <property type="term" value="F:RNA binding"/>
    <property type="evidence" value="ECO:0007669"/>
    <property type="project" value="UniProtKB-KW"/>
</dbReference>
<evidence type="ECO:0000256" key="3">
    <source>
        <dbReference type="ARBA" id="ARBA00022884"/>
    </source>
</evidence>
<dbReference type="Gene3D" id="1.10.940.10">
    <property type="entry name" value="NusB-like"/>
    <property type="match status" value="1"/>
</dbReference>
<dbReference type="GO" id="GO:0031564">
    <property type="term" value="P:transcription antitermination"/>
    <property type="evidence" value="ECO:0007669"/>
    <property type="project" value="UniProtKB-KW"/>
</dbReference>
<keyword evidence="3" id="KW-0694">RNA-binding</keyword>
<dbReference type="Pfam" id="PF01029">
    <property type="entry name" value="NusB"/>
    <property type="match status" value="1"/>
</dbReference>
<protein>
    <submittedName>
        <fullName evidence="7">Transcription termination protein NusB</fullName>
    </submittedName>
</protein>
<gene>
    <name evidence="7" type="ORF">MNBD_ALPHA03-2021</name>
</gene>
<feature type="domain" description="NusB/RsmB/TIM44" evidence="6">
    <location>
        <begin position="18"/>
        <end position="152"/>
    </location>
</feature>
<dbReference type="HAMAP" id="MF_00073">
    <property type="entry name" value="NusB"/>
    <property type="match status" value="1"/>
</dbReference>
<proteinExistence type="inferred from homology"/>
<keyword evidence="2" id="KW-0889">Transcription antitermination</keyword>
<dbReference type="PANTHER" id="PTHR11078:SF3">
    <property type="entry name" value="ANTITERMINATION NUSB DOMAIN-CONTAINING PROTEIN"/>
    <property type="match status" value="1"/>
</dbReference>
<comment type="similarity">
    <text evidence="1">Belongs to the NusB family.</text>
</comment>
<dbReference type="EMBL" id="UOFW01000015">
    <property type="protein sequence ID" value="VAX02506.1"/>
    <property type="molecule type" value="Genomic_DNA"/>
</dbReference>
<dbReference type="PANTHER" id="PTHR11078">
    <property type="entry name" value="N UTILIZATION SUBSTANCE PROTEIN B-RELATED"/>
    <property type="match status" value="1"/>
</dbReference>
<dbReference type="InterPro" id="IPR035926">
    <property type="entry name" value="NusB-like_sf"/>
</dbReference>
<evidence type="ECO:0000313" key="7">
    <source>
        <dbReference type="EMBL" id="VAX02506.1"/>
    </source>
</evidence>
<dbReference type="InterPro" id="IPR011605">
    <property type="entry name" value="NusB_fam"/>
</dbReference>
<organism evidence="7">
    <name type="scientific">hydrothermal vent metagenome</name>
    <dbReference type="NCBI Taxonomy" id="652676"/>
    <lineage>
        <taxon>unclassified sequences</taxon>
        <taxon>metagenomes</taxon>
        <taxon>ecological metagenomes</taxon>
    </lineage>
</organism>
<reference evidence="7" key="1">
    <citation type="submission" date="2018-06" db="EMBL/GenBank/DDBJ databases">
        <authorList>
            <person name="Zhirakovskaya E."/>
        </authorList>
    </citation>
    <scope>NUCLEOTIDE SEQUENCE</scope>
</reference>
<dbReference type="GO" id="GO:0006353">
    <property type="term" value="P:DNA-templated transcription termination"/>
    <property type="evidence" value="ECO:0007669"/>
    <property type="project" value="InterPro"/>
</dbReference>
<dbReference type="SUPFAM" id="SSF48013">
    <property type="entry name" value="NusB-like"/>
    <property type="match status" value="1"/>
</dbReference>
<evidence type="ECO:0000259" key="6">
    <source>
        <dbReference type="Pfam" id="PF01029"/>
    </source>
</evidence>
<dbReference type="GO" id="GO:0005829">
    <property type="term" value="C:cytosol"/>
    <property type="evidence" value="ECO:0007669"/>
    <property type="project" value="TreeGrafter"/>
</dbReference>
<dbReference type="InterPro" id="IPR006027">
    <property type="entry name" value="NusB_RsmB_TIM44"/>
</dbReference>
<evidence type="ECO:0000256" key="2">
    <source>
        <dbReference type="ARBA" id="ARBA00022814"/>
    </source>
</evidence>
<accession>A0A3B1A9R2</accession>